<evidence type="ECO:0000256" key="2">
    <source>
        <dbReference type="SAM" id="Phobius"/>
    </source>
</evidence>
<accession>A0ABV4NKB8</accession>
<feature type="transmembrane region" description="Helical" evidence="2">
    <location>
        <begin position="46"/>
        <end position="62"/>
    </location>
</feature>
<gene>
    <name evidence="3" type="ORF">ACCI51_02765</name>
</gene>
<keyword evidence="2" id="KW-0812">Transmembrane</keyword>
<evidence type="ECO:0000313" key="3">
    <source>
        <dbReference type="EMBL" id="MFA0789451.1"/>
    </source>
</evidence>
<keyword evidence="2" id="KW-0472">Membrane</keyword>
<comment type="caution">
    <text evidence="3">The sequence shown here is derived from an EMBL/GenBank/DDBJ whole genome shotgun (WGS) entry which is preliminary data.</text>
</comment>
<feature type="transmembrane region" description="Helical" evidence="2">
    <location>
        <begin position="133"/>
        <end position="153"/>
    </location>
</feature>
<evidence type="ECO:0000256" key="1">
    <source>
        <dbReference type="SAM" id="MobiDB-lite"/>
    </source>
</evidence>
<proteinExistence type="predicted"/>
<feature type="transmembrane region" description="Helical" evidence="2">
    <location>
        <begin position="20"/>
        <end position="40"/>
    </location>
</feature>
<keyword evidence="4" id="KW-1185">Reference proteome</keyword>
<organism evidence="3 4">
    <name type="scientific">Microbulbifer echini</name>
    <dbReference type="NCBI Taxonomy" id="1529067"/>
    <lineage>
        <taxon>Bacteria</taxon>
        <taxon>Pseudomonadati</taxon>
        <taxon>Pseudomonadota</taxon>
        <taxon>Gammaproteobacteria</taxon>
        <taxon>Cellvibrionales</taxon>
        <taxon>Microbulbiferaceae</taxon>
        <taxon>Microbulbifer</taxon>
    </lineage>
</organism>
<keyword evidence="2" id="KW-1133">Transmembrane helix</keyword>
<dbReference type="Proteomes" id="UP001569414">
    <property type="component" value="Unassembled WGS sequence"/>
</dbReference>
<evidence type="ECO:0000313" key="4">
    <source>
        <dbReference type="Proteomes" id="UP001569414"/>
    </source>
</evidence>
<dbReference type="EMBL" id="JBGMEL010000002">
    <property type="protein sequence ID" value="MFA0789451.1"/>
    <property type="molecule type" value="Genomic_DNA"/>
</dbReference>
<name>A0ABV4NKB8_9GAMM</name>
<feature type="region of interest" description="Disordered" evidence="1">
    <location>
        <begin position="484"/>
        <end position="518"/>
    </location>
</feature>
<feature type="compositionally biased region" description="Basic and acidic residues" evidence="1">
    <location>
        <begin position="486"/>
        <end position="518"/>
    </location>
</feature>
<protein>
    <recommendedName>
        <fullName evidence="5">DUF4175 domain-containing protein</fullName>
    </recommendedName>
</protein>
<dbReference type="RefSeq" id="WP_371842507.1">
    <property type="nucleotide sequence ID" value="NZ_JBGMEL010000002.1"/>
</dbReference>
<evidence type="ECO:0008006" key="5">
    <source>
        <dbReference type="Google" id="ProtNLM"/>
    </source>
</evidence>
<reference evidence="3 4" key="1">
    <citation type="submission" date="2024-08" db="EMBL/GenBank/DDBJ databases">
        <authorList>
            <person name="Ishaq N."/>
        </authorList>
    </citation>
    <scope>NUCLEOTIDE SEQUENCE [LARGE SCALE GENOMIC DNA]</scope>
    <source>
        <strain evidence="3 4">JCM 30400</strain>
    </source>
</reference>
<sequence length="744" mass="84860">MDRGQQTINAMRRRWQLTALRPYLWLGTGLSLLAGLGIFVLDWPQWLLPAWLGIIVLALLLDRRWRPCGDSLCRQLDRQYPRLQDSSQLLRQRESELSPVQKLQRARIDKELRQLLQHRDKTRFGPPRLRSSLAHAFGACLGLLLLVLSDTFFTEGNINSSRQNPVIAATEKLAITRAESHIQPPAYTGLAGYQQTLQVDAPEQAQVHWSIEFNRPVDGLTMLAETHNFAFSPEGNIPSKKWQLQRTLDKADFYQLSVQVADTLELLPEIHNIRVQKDRAPEFAFTAPSLRIDTISESSKSIPVKVTINDDYQVSSADLLVTLASGTGENLRFREERIALASLPSSTLTTDPSTTPPTTDGKEVHYDFILPIDRFSMEAGDELYWYLEARDNREPNANTAKSQHFILRWPQEEIFGLSDSEGMAIKVLPEYFRSQRQLIIDTQALLVEREQLEPGEFRKRSEGLAYEQNLLRMRYGRFLGEEDSEAEHLEGEDEQHSAAEHSDTRHHSEQNKHEAHSEEIATPFAQRDSHFEQAARIAASAGHLHDSSEHATLFDPQTKELLRNALNAMWRSWRDLSVIEPQASLPHQHRALRFIKEVQQASRIYLQRVGFEAPPLDEGRRLSGEREAVAPETVSIEFEQAQRAQVLALMEQVHTGAKLDTNQVRQINKLATTQAADLGLELSKQLRLYQQEQAQHPECSDCEQSLNRLLYQLLPTPVATPSLPLQIEENNHFSRWLRGQGESL</sequence>